<feature type="domain" description="Acyl-CoA dehydrogenase/oxidase C-terminal" evidence="7">
    <location>
        <begin position="380"/>
        <end position="446"/>
    </location>
</feature>
<keyword evidence="5" id="KW-0560">Oxidoreductase</keyword>
<dbReference type="Gene3D" id="1.10.540.10">
    <property type="entry name" value="Acyl-CoA dehydrogenase/oxidase, N-terminal domain"/>
    <property type="match status" value="1"/>
</dbReference>
<dbReference type="SUPFAM" id="SSF47203">
    <property type="entry name" value="Acyl-CoA dehydrogenase C-terminal domain-like"/>
    <property type="match status" value="1"/>
</dbReference>
<evidence type="ECO:0000256" key="6">
    <source>
        <dbReference type="SAM" id="Coils"/>
    </source>
</evidence>
<evidence type="ECO:0000256" key="2">
    <source>
        <dbReference type="ARBA" id="ARBA00009347"/>
    </source>
</evidence>
<evidence type="ECO:0000256" key="5">
    <source>
        <dbReference type="RuleBase" id="RU362125"/>
    </source>
</evidence>
<proteinExistence type="inferred from homology"/>
<feature type="coiled-coil region" evidence="6">
    <location>
        <begin position="351"/>
        <end position="378"/>
    </location>
</feature>
<dbReference type="InterPro" id="IPR006089">
    <property type="entry name" value="Acyl-CoA_DH_CS"/>
</dbReference>
<dbReference type="InterPro" id="IPR046373">
    <property type="entry name" value="Acyl-CoA_Oxase/DH_mid-dom_sf"/>
</dbReference>
<evidence type="ECO:0000256" key="4">
    <source>
        <dbReference type="ARBA" id="ARBA00022827"/>
    </source>
</evidence>
<comment type="cofactor">
    <cofactor evidence="1 5">
        <name>FAD</name>
        <dbReference type="ChEBI" id="CHEBI:57692"/>
    </cofactor>
</comment>
<dbReference type="SUPFAM" id="SSF56645">
    <property type="entry name" value="Acyl-CoA dehydrogenase NM domain-like"/>
    <property type="match status" value="1"/>
</dbReference>
<organism evidence="10">
    <name type="scientific">Caldithrix abyssi</name>
    <dbReference type="NCBI Taxonomy" id="187145"/>
    <lineage>
        <taxon>Bacteria</taxon>
        <taxon>Pseudomonadati</taxon>
        <taxon>Calditrichota</taxon>
        <taxon>Calditrichia</taxon>
        <taxon>Calditrichales</taxon>
        <taxon>Calditrichaceae</taxon>
        <taxon>Caldithrix</taxon>
    </lineage>
</organism>
<dbReference type="Proteomes" id="UP000885779">
    <property type="component" value="Unassembled WGS sequence"/>
</dbReference>
<gene>
    <name evidence="10" type="ORF">ENK44_00895</name>
</gene>
<keyword evidence="6" id="KW-0175">Coiled coil</keyword>
<dbReference type="InterPro" id="IPR052166">
    <property type="entry name" value="Diverse_Acyl-CoA_DH"/>
</dbReference>
<dbReference type="AlphaFoldDB" id="A0A7V4TY12"/>
<name>A0A7V4TY12_CALAY</name>
<reference evidence="10" key="1">
    <citation type="journal article" date="2020" name="mSystems">
        <title>Genome- and Community-Level Interaction Insights into Carbon Utilization and Element Cycling Functions of Hydrothermarchaeota in Hydrothermal Sediment.</title>
        <authorList>
            <person name="Zhou Z."/>
            <person name="Liu Y."/>
            <person name="Xu W."/>
            <person name="Pan J."/>
            <person name="Luo Z.H."/>
            <person name="Li M."/>
        </authorList>
    </citation>
    <scope>NUCLEOTIDE SEQUENCE [LARGE SCALE GENOMIC DNA]</scope>
    <source>
        <strain evidence="10">HyVt-577</strain>
    </source>
</reference>
<dbReference type="GO" id="GO:0050660">
    <property type="term" value="F:flavin adenine dinucleotide binding"/>
    <property type="evidence" value="ECO:0007669"/>
    <property type="project" value="InterPro"/>
</dbReference>
<dbReference type="InterPro" id="IPR036797">
    <property type="entry name" value="Acyl-CoA_dehydrogenase_C_sf"/>
</dbReference>
<evidence type="ECO:0000256" key="1">
    <source>
        <dbReference type="ARBA" id="ARBA00001974"/>
    </source>
</evidence>
<feature type="domain" description="Acyl-CoA oxidase/dehydrogenase middle" evidence="8">
    <location>
        <begin position="173"/>
        <end position="267"/>
    </location>
</feature>
<protein>
    <submittedName>
        <fullName evidence="10">Acyl-CoA dehydrogenase</fullName>
    </submittedName>
</protein>
<dbReference type="SUPFAM" id="SSF158494">
    <property type="entry name" value="PG0775 C-terminal domain-like"/>
    <property type="match status" value="1"/>
</dbReference>
<dbReference type="PANTHER" id="PTHR42803:SF1">
    <property type="entry name" value="BROAD-SPECIFICITY LINEAR ACYL-COA DEHYDROGENASE FADE5"/>
    <property type="match status" value="1"/>
</dbReference>
<evidence type="ECO:0000259" key="8">
    <source>
        <dbReference type="Pfam" id="PF02770"/>
    </source>
</evidence>
<dbReference type="InterPro" id="IPR013786">
    <property type="entry name" value="AcylCoA_DH/ox_N"/>
</dbReference>
<feature type="domain" description="Acyl-CoA dehydrogenase/oxidase N-terminal" evidence="9">
    <location>
        <begin position="53"/>
        <end position="169"/>
    </location>
</feature>
<dbReference type="EMBL" id="DRQG01000012">
    <property type="protein sequence ID" value="HGY54233.1"/>
    <property type="molecule type" value="Genomic_DNA"/>
</dbReference>
<dbReference type="InterPro" id="IPR036250">
    <property type="entry name" value="AcylCo_DH-like_C"/>
</dbReference>
<evidence type="ECO:0000259" key="7">
    <source>
        <dbReference type="Pfam" id="PF00441"/>
    </source>
</evidence>
<keyword evidence="4 5" id="KW-0274">FAD</keyword>
<dbReference type="Gene3D" id="1.20.140.10">
    <property type="entry name" value="Butyryl-CoA Dehydrogenase, subunit A, domain 3"/>
    <property type="match status" value="1"/>
</dbReference>
<feature type="domain" description="Acyl-CoA dehydrogenase/oxidase C-terminal" evidence="7">
    <location>
        <begin position="282"/>
        <end position="377"/>
    </location>
</feature>
<accession>A0A7V4TY12</accession>
<dbReference type="GO" id="GO:0003995">
    <property type="term" value="F:acyl-CoA dehydrogenase activity"/>
    <property type="evidence" value="ECO:0007669"/>
    <property type="project" value="InterPro"/>
</dbReference>
<evidence type="ECO:0000256" key="3">
    <source>
        <dbReference type="ARBA" id="ARBA00022630"/>
    </source>
</evidence>
<evidence type="ECO:0000259" key="9">
    <source>
        <dbReference type="Pfam" id="PF02771"/>
    </source>
</evidence>
<dbReference type="PANTHER" id="PTHR42803">
    <property type="entry name" value="ACYL-COA DEHYDROGENASE"/>
    <property type="match status" value="1"/>
</dbReference>
<dbReference type="Gene3D" id="2.40.110.10">
    <property type="entry name" value="Butyryl-CoA Dehydrogenase, subunit A, domain 2"/>
    <property type="match status" value="1"/>
</dbReference>
<dbReference type="PROSITE" id="PS00072">
    <property type="entry name" value="ACYL_COA_DH_1"/>
    <property type="match status" value="1"/>
</dbReference>
<comment type="caution">
    <text evidence="10">The sequence shown here is derived from an EMBL/GenBank/DDBJ whole genome shotgun (WGS) entry which is preliminary data.</text>
</comment>
<sequence length="573" mass="64465">MPNFFTDNKDLVFQFEHLDLEEIVELTENGYAEAEKYDYAPHDYQDAMDNYRKVLEIAGDIAGNIIAPNAASVDEEGAHFENGKVRYAKGTQEALDMLSKAELMGITLPRRYGGLNFPTTIYIMAIEMISRADASLMNIFGLQDIAETINKFADEEQKKEYLPQFAEGKVTGAMALTEPDAGSDLQAVKLQAYQTEDGQWRLRGVKRFITNGNGDILLVLARSEPGTKDGRGLSMFVCYGDDTVKVRRIENKLGIHGSPTCELQFNDTPAQLVGKRKFGLIKYVMDLMNGARLGVSAQALGISQAAYEEALDYAKAREQFGKSIYDIPVVANMLIDMRVRLESDRSLLYATAKAVDLRDKLEERIHHLKAEGKDVSELTARQKEASKIAALLTPMTKYVLTENANKITYDALQIHGGTGYMKEFNIERLARDARITNIYEGTSQLQVVAAIGGVINDIMGAYFEQKEKRHYKGNLQRLADMLKEIRLIFLDSLKYVEDKNDKYFQDVAAKELVELYSYLFTGYLLLDEAEVDSRKVFIANRFIISAEAKARQNAEAIKNEQFSDLLHADEILI</sequence>
<evidence type="ECO:0000313" key="10">
    <source>
        <dbReference type="EMBL" id="HGY54233.1"/>
    </source>
</evidence>
<dbReference type="InterPro" id="IPR006091">
    <property type="entry name" value="Acyl-CoA_Oxase/DH_mid-dom"/>
</dbReference>
<dbReference type="PROSITE" id="PS00073">
    <property type="entry name" value="ACYL_COA_DH_2"/>
    <property type="match status" value="1"/>
</dbReference>
<dbReference type="Gene3D" id="1.20.120.470">
    <property type="entry name" value="Acyl-CoA dehydrogenase, C-terminal domain"/>
    <property type="match status" value="1"/>
</dbReference>
<dbReference type="Pfam" id="PF00441">
    <property type="entry name" value="Acyl-CoA_dh_1"/>
    <property type="match status" value="2"/>
</dbReference>
<keyword evidence="3 5" id="KW-0285">Flavoprotein</keyword>
<dbReference type="Pfam" id="PF02771">
    <property type="entry name" value="Acyl-CoA_dh_N"/>
    <property type="match status" value="1"/>
</dbReference>
<dbReference type="Pfam" id="PF02770">
    <property type="entry name" value="Acyl-CoA_dh_M"/>
    <property type="match status" value="1"/>
</dbReference>
<comment type="similarity">
    <text evidence="2 5">Belongs to the acyl-CoA dehydrogenase family.</text>
</comment>
<dbReference type="InterPro" id="IPR009075">
    <property type="entry name" value="AcylCo_DH/oxidase_C"/>
</dbReference>
<dbReference type="InterPro" id="IPR037069">
    <property type="entry name" value="AcylCoA_DH/ox_N_sf"/>
</dbReference>
<dbReference type="InterPro" id="IPR009100">
    <property type="entry name" value="AcylCoA_DH/oxidase_NM_dom_sf"/>
</dbReference>